<evidence type="ECO:0000313" key="2">
    <source>
        <dbReference type="EMBL" id="EAU42245.1"/>
    </source>
</evidence>
<name>Q0G7W9_9HYPH</name>
<accession>Q0G7W9</accession>
<dbReference type="Proteomes" id="UP000004310">
    <property type="component" value="Unassembled WGS sequence"/>
</dbReference>
<dbReference type="Gene3D" id="3.40.109.10">
    <property type="entry name" value="NADH Oxidase"/>
    <property type="match status" value="1"/>
</dbReference>
<dbReference type="RefSeq" id="WP_007066220.1">
    <property type="nucleotide sequence ID" value="NZ_DS022272.1"/>
</dbReference>
<dbReference type="Pfam" id="PF00881">
    <property type="entry name" value="Nitroreductase"/>
    <property type="match status" value="1"/>
</dbReference>
<dbReference type="PANTHER" id="PTHR23026">
    <property type="entry name" value="NADPH NITROREDUCTASE"/>
    <property type="match status" value="1"/>
</dbReference>
<dbReference type="SUPFAM" id="SSF55469">
    <property type="entry name" value="FMN-dependent nitroreductase-like"/>
    <property type="match status" value="1"/>
</dbReference>
<feature type="domain" description="Nitroreductase" evidence="1">
    <location>
        <begin position="21"/>
        <end position="186"/>
    </location>
</feature>
<reference evidence="2 3" key="1">
    <citation type="journal article" date="2010" name="J. Bacteriol.">
        <title>Genome sequence of Fulvimarina pelagi HTCC2506T, a Mn(II)-oxidizing alphaproteobacterium possessing an aerobic anoxygenic photosynthetic gene cluster and Xanthorhodopsin.</title>
        <authorList>
            <person name="Kang I."/>
            <person name="Oh H.M."/>
            <person name="Lim S.I."/>
            <person name="Ferriera S."/>
            <person name="Giovannoni S.J."/>
            <person name="Cho J.C."/>
        </authorList>
    </citation>
    <scope>NUCLEOTIDE SEQUENCE [LARGE SCALE GENOMIC DNA]</scope>
    <source>
        <strain evidence="2 3">HTCC2506</strain>
    </source>
</reference>
<organism evidence="2 3">
    <name type="scientific">Fulvimarina pelagi HTCC2506</name>
    <dbReference type="NCBI Taxonomy" id="314231"/>
    <lineage>
        <taxon>Bacteria</taxon>
        <taxon>Pseudomonadati</taxon>
        <taxon>Pseudomonadota</taxon>
        <taxon>Alphaproteobacteria</taxon>
        <taxon>Hyphomicrobiales</taxon>
        <taxon>Aurantimonadaceae</taxon>
        <taxon>Fulvimarina</taxon>
    </lineage>
</organism>
<dbReference type="NCBIfam" id="TIGR02476">
    <property type="entry name" value="BluB"/>
    <property type="match status" value="1"/>
</dbReference>
<evidence type="ECO:0000259" key="1">
    <source>
        <dbReference type="Pfam" id="PF00881"/>
    </source>
</evidence>
<dbReference type="GO" id="GO:0016491">
    <property type="term" value="F:oxidoreductase activity"/>
    <property type="evidence" value="ECO:0007669"/>
    <property type="project" value="InterPro"/>
</dbReference>
<dbReference type="STRING" id="217511.GCA_001463845_01634"/>
<evidence type="ECO:0000313" key="3">
    <source>
        <dbReference type="Proteomes" id="UP000004310"/>
    </source>
</evidence>
<dbReference type="EMBL" id="AATP01000001">
    <property type="protein sequence ID" value="EAU42245.1"/>
    <property type="molecule type" value="Genomic_DNA"/>
</dbReference>
<gene>
    <name evidence="2" type="ORF">FP2506_05386</name>
</gene>
<protein>
    <submittedName>
        <fullName evidence="2">Nitroreductase</fullName>
    </submittedName>
</protein>
<dbReference type="PANTHER" id="PTHR23026:SF123">
    <property type="entry name" value="NAD(P)H NITROREDUCTASE RV3131-RELATED"/>
    <property type="match status" value="1"/>
</dbReference>
<dbReference type="InterPro" id="IPR050627">
    <property type="entry name" value="Nitroreductase/BluB"/>
</dbReference>
<dbReference type="InterPro" id="IPR029479">
    <property type="entry name" value="Nitroreductase"/>
</dbReference>
<keyword evidence="3" id="KW-1185">Reference proteome</keyword>
<sequence>MSSETPDFGPEFRETLDQLLVWRRDVRRFRTDPIDAEALEAALRAFDLAPSVGNSQPWRLVLVESRKVRAVVRESFTRCNAEAFAATTPDKRDLYARLKLAGLDDAPIHLAVYCDVRPEQGHGLGWRTMPETLAYSTAGAVAMFSLTARAHDIGVGWVSILEPDVLAEALDLPRHWRLIAYLCVGYPEKEDDVPELERAGWQSRCGDRPILQR</sequence>
<dbReference type="eggNOG" id="COG0778">
    <property type="taxonomic scope" value="Bacteria"/>
</dbReference>
<dbReference type="AlphaFoldDB" id="Q0G7W9"/>
<dbReference type="InterPro" id="IPR012825">
    <property type="entry name" value="BluB"/>
</dbReference>
<comment type="caution">
    <text evidence="2">The sequence shown here is derived from an EMBL/GenBank/DDBJ whole genome shotgun (WGS) entry which is preliminary data.</text>
</comment>
<dbReference type="InterPro" id="IPR000415">
    <property type="entry name" value="Nitroreductase-like"/>
</dbReference>
<dbReference type="HOGENOM" id="CLU_070764_3_0_5"/>
<proteinExistence type="predicted"/>